<name>A0A8I6YH79_HORVV</name>
<accession>A0A8I6YH79</accession>
<dbReference type="Proteomes" id="UP000011116">
    <property type="component" value="Chromosome 7H"/>
</dbReference>
<organism evidence="2 3">
    <name type="scientific">Hordeum vulgare subsp. vulgare</name>
    <name type="common">Domesticated barley</name>
    <dbReference type="NCBI Taxonomy" id="112509"/>
    <lineage>
        <taxon>Eukaryota</taxon>
        <taxon>Viridiplantae</taxon>
        <taxon>Streptophyta</taxon>
        <taxon>Embryophyta</taxon>
        <taxon>Tracheophyta</taxon>
        <taxon>Spermatophyta</taxon>
        <taxon>Magnoliopsida</taxon>
        <taxon>Liliopsida</taxon>
        <taxon>Poales</taxon>
        <taxon>Poaceae</taxon>
        <taxon>BOP clade</taxon>
        <taxon>Pooideae</taxon>
        <taxon>Triticodae</taxon>
        <taxon>Triticeae</taxon>
        <taxon>Hordeinae</taxon>
        <taxon>Hordeum</taxon>
    </lineage>
</organism>
<dbReference type="AlphaFoldDB" id="A0A8I6YH79"/>
<evidence type="ECO:0000313" key="2">
    <source>
        <dbReference type="EnsemblPlants" id="HORVU.MOREX.r3.7HG0702220.1.CDS1"/>
    </source>
</evidence>
<evidence type="ECO:0000313" key="3">
    <source>
        <dbReference type="Proteomes" id="UP000011116"/>
    </source>
</evidence>
<protein>
    <recommendedName>
        <fullName evidence="1">Reverse transcriptase Ty1/copia-type domain-containing protein</fullName>
    </recommendedName>
</protein>
<feature type="domain" description="Reverse transcriptase Ty1/copia-type" evidence="1">
    <location>
        <begin position="1"/>
        <end position="70"/>
    </location>
</feature>
<dbReference type="EnsemblPlants" id="HORVU.MOREX.r3.7HG0702220.1">
    <property type="protein sequence ID" value="HORVU.MOREX.r3.7HG0702220.1.CDS1"/>
    <property type="gene ID" value="HORVU.MOREX.r3.7HG0702220"/>
</dbReference>
<reference evidence="3" key="1">
    <citation type="journal article" date="2012" name="Nature">
        <title>A physical, genetic and functional sequence assembly of the barley genome.</title>
        <authorList>
            <consortium name="The International Barley Genome Sequencing Consortium"/>
            <person name="Mayer K.F."/>
            <person name="Waugh R."/>
            <person name="Brown J.W."/>
            <person name="Schulman A."/>
            <person name="Langridge P."/>
            <person name="Platzer M."/>
            <person name="Fincher G.B."/>
            <person name="Muehlbauer G.J."/>
            <person name="Sato K."/>
            <person name="Close T.J."/>
            <person name="Wise R.P."/>
            <person name="Stein N."/>
        </authorList>
    </citation>
    <scope>NUCLEOTIDE SEQUENCE [LARGE SCALE GENOMIC DNA]</scope>
    <source>
        <strain evidence="3">cv. Morex</strain>
    </source>
</reference>
<evidence type="ECO:0000259" key="1">
    <source>
        <dbReference type="Pfam" id="PF07727"/>
    </source>
</evidence>
<reference evidence="2" key="3">
    <citation type="submission" date="2022-01" db="UniProtKB">
        <authorList>
            <consortium name="EnsemblPlants"/>
        </authorList>
    </citation>
    <scope>IDENTIFICATION</scope>
    <source>
        <strain evidence="2">subsp. vulgare</strain>
    </source>
</reference>
<sequence>MDIKTAFLNGELNEEIYMQQPDGFVIEGQEGKVCKLLKPLYGLRQAPKQWHEKFNTTLTSVGFVVNEADNVYTIAMVGAKELYCACMLMTY</sequence>
<dbReference type="Pfam" id="PF07727">
    <property type="entry name" value="RVT_2"/>
    <property type="match status" value="1"/>
</dbReference>
<proteinExistence type="predicted"/>
<dbReference type="InterPro" id="IPR013103">
    <property type="entry name" value="RVT_2"/>
</dbReference>
<keyword evidence="3" id="KW-1185">Reference proteome</keyword>
<dbReference type="Gramene" id="HORVU.MOREX.r3.7HG0702220.1">
    <property type="protein sequence ID" value="HORVU.MOREX.r3.7HG0702220.1.CDS1"/>
    <property type="gene ID" value="HORVU.MOREX.r3.7HG0702220"/>
</dbReference>
<reference evidence="2" key="2">
    <citation type="submission" date="2020-10" db="EMBL/GenBank/DDBJ databases">
        <authorList>
            <person name="Scholz U."/>
            <person name="Mascher M."/>
            <person name="Fiebig A."/>
        </authorList>
    </citation>
    <scope>NUCLEOTIDE SEQUENCE [LARGE SCALE GENOMIC DNA]</scope>
    <source>
        <strain evidence="2">cv. Morex</strain>
    </source>
</reference>